<protein>
    <recommendedName>
        <fullName evidence="1">ANTAR domain-containing protein</fullName>
    </recommendedName>
</protein>
<evidence type="ECO:0000313" key="2">
    <source>
        <dbReference type="EMBL" id="MBB5818747.1"/>
    </source>
</evidence>
<keyword evidence="3" id="KW-1185">Reference proteome</keyword>
<dbReference type="InterPro" id="IPR011006">
    <property type="entry name" value="CheY-like_superfamily"/>
</dbReference>
<sequence length="226" mass="23196">MRADDGEPDATPITLLSGLSDQVCDAVSCCGAAVAMWRDGEGGPGGPAGLLVASHPDLGEIAESDTGFGGPLSQARAEGGPVHVGDTLRDRRWPEHSLASLRHGVRTCTAVAARGPDVTVVVAAYGLRPAVSGGSGAGTLAVLAGQAAALVTALDTSDAARRQVRRVRAVLAGRWPIEQAKGMIMQALGCDADRAFAELRRVSQTSHLKVHEVARRLVGDRGVSPA</sequence>
<accession>A0A7W9IDM2</accession>
<feature type="domain" description="ANTAR" evidence="1">
    <location>
        <begin position="157"/>
        <end position="218"/>
    </location>
</feature>
<organism evidence="2 3">
    <name type="scientific">Streptosporangium becharense</name>
    <dbReference type="NCBI Taxonomy" id="1816182"/>
    <lineage>
        <taxon>Bacteria</taxon>
        <taxon>Bacillati</taxon>
        <taxon>Actinomycetota</taxon>
        <taxon>Actinomycetes</taxon>
        <taxon>Streptosporangiales</taxon>
        <taxon>Streptosporangiaceae</taxon>
        <taxon>Streptosporangium</taxon>
    </lineage>
</organism>
<dbReference type="GO" id="GO:0003723">
    <property type="term" value="F:RNA binding"/>
    <property type="evidence" value="ECO:0007669"/>
    <property type="project" value="InterPro"/>
</dbReference>
<dbReference type="Pfam" id="PF03861">
    <property type="entry name" value="ANTAR"/>
    <property type="match status" value="1"/>
</dbReference>
<evidence type="ECO:0000313" key="3">
    <source>
        <dbReference type="Proteomes" id="UP000540685"/>
    </source>
</evidence>
<dbReference type="InterPro" id="IPR005561">
    <property type="entry name" value="ANTAR"/>
</dbReference>
<proteinExistence type="predicted"/>
<gene>
    <name evidence="2" type="ORF">F4562_001809</name>
</gene>
<dbReference type="EMBL" id="JACHMP010000001">
    <property type="protein sequence ID" value="MBB5818747.1"/>
    <property type="molecule type" value="Genomic_DNA"/>
</dbReference>
<dbReference type="PROSITE" id="PS50921">
    <property type="entry name" value="ANTAR"/>
    <property type="match status" value="1"/>
</dbReference>
<dbReference type="Proteomes" id="UP000540685">
    <property type="component" value="Unassembled WGS sequence"/>
</dbReference>
<reference evidence="2 3" key="1">
    <citation type="submission" date="2020-08" db="EMBL/GenBank/DDBJ databases">
        <title>Sequencing the genomes of 1000 actinobacteria strains.</title>
        <authorList>
            <person name="Klenk H.-P."/>
        </authorList>
    </citation>
    <scope>NUCLEOTIDE SEQUENCE [LARGE SCALE GENOMIC DNA]</scope>
    <source>
        <strain evidence="2 3">DSM 46887</strain>
    </source>
</reference>
<dbReference type="RefSeq" id="WP_184542486.1">
    <property type="nucleotide sequence ID" value="NZ_JACHMP010000001.1"/>
</dbReference>
<name>A0A7W9IDM2_9ACTN</name>
<dbReference type="Gene3D" id="1.10.10.10">
    <property type="entry name" value="Winged helix-like DNA-binding domain superfamily/Winged helix DNA-binding domain"/>
    <property type="match status" value="1"/>
</dbReference>
<dbReference type="SMART" id="SM01012">
    <property type="entry name" value="ANTAR"/>
    <property type="match status" value="1"/>
</dbReference>
<dbReference type="InterPro" id="IPR036388">
    <property type="entry name" value="WH-like_DNA-bd_sf"/>
</dbReference>
<dbReference type="AlphaFoldDB" id="A0A7W9IDM2"/>
<evidence type="ECO:0000259" key="1">
    <source>
        <dbReference type="PROSITE" id="PS50921"/>
    </source>
</evidence>
<comment type="caution">
    <text evidence="2">The sequence shown here is derived from an EMBL/GenBank/DDBJ whole genome shotgun (WGS) entry which is preliminary data.</text>
</comment>
<dbReference type="SUPFAM" id="SSF52172">
    <property type="entry name" value="CheY-like"/>
    <property type="match status" value="1"/>
</dbReference>